<name>F0YHF8_AURAN</name>
<feature type="chain" id="PRO_5003264640" evidence="1">
    <location>
        <begin position="18"/>
        <end position="374"/>
    </location>
</feature>
<evidence type="ECO:0000313" key="2">
    <source>
        <dbReference type="EMBL" id="EGB05439.1"/>
    </source>
</evidence>
<dbReference type="Pfam" id="PF20102">
    <property type="entry name" value="DUF6492"/>
    <property type="match status" value="1"/>
</dbReference>
<dbReference type="EMBL" id="GL833141">
    <property type="protein sequence ID" value="EGB05439.1"/>
    <property type="molecule type" value="Genomic_DNA"/>
</dbReference>
<reference evidence="2 3" key="1">
    <citation type="journal article" date="2011" name="Proc. Natl. Acad. Sci. U.S.A.">
        <title>Niche of harmful alga Aureococcus anophagefferens revealed through ecogenomics.</title>
        <authorList>
            <person name="Gobler C.J."/>
            <person name="Berry D.L."/>
            <person name="Dyhrman S.T."/>
            <person name="Wilhelm S.W."/>
            <person name="Salamov A."/>
            <person name="Lobanov A.V."/>
            <person name="Zhang Y."/>
            <person name="Collier J.L."/>
            <person name="Wurch L.L."/>
            <person name="Kustka A.B."/>
            <person name="Dill B.D."/>
            <person name="Shah M."/>
            <person name="VerBerkmoes N.C."/>
            <person name="Kuo A."/>
            <person name="Terry A."/>
            <person name="Pangilinan J."/>
            <person name="Lindquist E.A."/>
            <person name="Lucas S."/>
            <person name="Paulsen I.T."/>
            <person name="Hattenrath-Lehmann T.K."/>
            <person name="Talmage S.C."/>
            <person name="Walker E.A."/>
            <person name="Koch F."/>
            <person name="Burson A.M."/>
            <person name="Marcoval M.A."/>
            <person name="Tang Y.Z."/>
            <person name="Lecleir G.R."/>
            <person name="Coyne K.J."/>
            <person name="Berg G.M."/>
            <person name="Bertrand E.M."/>
            <person name="Saito M.A."/>
            <person name="Gladyshev V.N."/>
            <person name="Grigoriev I.V."/>
        </authorList>
    </citation>
    <scope>NUCLEOTIDE SEQUENCE [LARGE SCALE GENOMIC DNA]</scope>
    <source>
        <strain evidence="3">CCMP 1984</strain>
    </source>
</reference>
<dbReference type="Proteomes" id="UP000002729">
    <property type="component" value="Unassembled WGS sequence"/>
</dbReference>
<dbReference type="AlphaFoldDB" id="F0YHF8"/>
<dbReference type="OrthoDB" id="207125at2759"/>
<dbReference type="GeneID" id="20228610"/>
<sequence>MRLCHVCVASLLCYASSTILLEIISPDSGASLDLADLRANGGINVDISVVVETHAEFIHDVNGSSICIYINGSTFPNNLKFAAAKGALGLVMPTTAWQVGRTWLHVQLFKTSQSGQLECGETNSAMQVASMPIFIDIADRKSRQSTAQLLIVVPDAHVFALEILESSNIYPSITLVAESSLFDGVVEDTWHNYALQMALKLLVARHVTTEHYITLDADVVVVGDLSVHSGTAEYPPALVARVFRTTRNLRRIVSHGSALTATASVKNRFEKIDWQEVWLRSWETGLWWSEYTLYRLALDRHGLFKKLHAAYGSSILCHAVWVPSELPWDILAAFRDPMCIFSLVQSTTNTPPSAIAASVSAHMRGWRRGRGSWL</sequence>
<evidence type="ECO:0000256" key="1">
    <source>
        <dbReference type="SAM" id="SignalP"/>
    </source>
</evidence>
<protein>
    <submittedName>
        <fullName evidence="2">Expressed protein</fullName>
    </submittedName>
</protein>
<organism evidence="3">
    <name type="scientific">Aureococcus anophagefferens</name>
    <name type="common">Harmful bloom alga</name>
    <dbReference type="NCBI Taxonomy" id="44056"/>
    <lineage>
        <taxon>Eukaryota</taxon>
        <taxon>Sar</taxon>
        <taxon>Stramenopiles</taxon>
        <taxon>Ochrophyta</taxon>
        <taxon>Pelagophyceae</taxon>
        <taxon>Pelagomonadales</taxon>
        <taxon>Pelagomonadaceae</taxon>
        <taxon>Aureococcus</taxon>
    </lineage>
</organism>
<keyword evidence="1" id="KW-0732">Signal</keyword>
<keyword evidence="3" id="KW-1185">Reference proteome</keyword>
<dbReference type="KEGG" id="aaf:AURANDRAFT_72233"/>
<dbReference type="InParanoid" id="F0YHF8"/>
<gene>
    <name evidence="2" type="ORF">AURANDRAFT_72233</name>
</gene>
<accession>F0YHF8</accession>
<evidence type="ECO:0000313" key="3">
    <source>
        <dbReference type="Proteomes" id="UP000002729"/>
    </source>
</evidence>
<proteinExistence type="predicted"/>
<dbReference type="InterPro" id="IPR045499">
    <property type="entry name" value="DUF6492"/>
</dbReference>
<dbReference type="RefSeq" id="XP_009039821.1">
    <property type="nucleotide sequence ID" value="XM_009041573.1"/>
</dbReference>
<feature type="signal peptide" evidence="1">
    <location>
        <begin position="1"/>
        <end position="17"/>
    </location>
</feature>